<dbReference type="GO" id="GO:0009228">
    <property type="term" value="P:thiamine biosynthetic process"/>
    <property type="evidence" value="ECO:0007669"/>
    <property type="project" value="UniProtKB-KW"/>
</dbReference>
<evidence type="ECO:0000256" key="4">
    <source>
        <dbReference type="ARBA" id="ARBA00011738"/>
    </source>
</evidence>
<feature type="domain" description="SsuA/THI5-like" evidence="12">
    <location>
        <begin position="48"/>
        <end position="260"/>
    </location>
</feature>
<protein>
    <recommendedName>
        <fullName evidence="10">Thiamine pyrimidine synthase</fullName>
    </recommendedName>
</protein>
<name>A0A4Y7RV29_9FIRM</name>
<dbReference type="SUPFAM" id="SSF53850">
    <property type="entry name" value="Periplasmic binding protein-like II"/>
    <property type="match status" value="1"/>
</dbReference>
<evidence type="ECO:0000256" key="7">
    <source>
        <dbReference type="ARBA" id="ARBA00022898"/>
    </source>
</evidence>
<evidence type="ECO:0000256" key="5">
    <source>
        <dbReference type="ARBA" id="ARBA00022679"/>
    </source>
</evidence>
<dbReference type="InterPro" id="IPR015168">
    <property type="entry name" value="SsuA/THI5"/>
</dbReference>
<comment type="subunit">
    <text evidence="4">Homodimer.</text>
</comment>
<dbReference type="Gene3D" id="3.40.190.10">
    <property type="entry name" value="Periplasmic binding protein-like II"/>
    <property type="match status" value="2"/>
</dbReference>
<evidence type="ECO:0000256" key="8">
    <source>
        <dbReference type="ARBA" id="ARBA00022977"/>
    </source>
</evidence>
<dbReference type="GO" id="GO:0016740">
    <property type="term" value="F:transferase activity"/>
    <property type="evidence" value="ECO:0007669"/>
    <property type="project" value="UniProtKB-KW"/>
</dbReference>
<keyword evidence="6" id="KW-0479">Metal-binding</keyword>
<keyword evidence="9" id="KW-0408">Iron</keyword>
<sequence length="360" mass="39568">MRYRVKLALVVLIVVLLGAAIAAAPRLMRPAAVKRVVSVRVLESVRSPYFLPQYLAQNLGFFKEEHLQVSISTTSPEAIRAALADGRADIVICGMQKVIFNPDNKAPRPVVFAAAAARDGSLLLARKGKDTEDFQWQKMKRKSIIGGSHDDSSEIALEDVLRRNNLQPYREVTIYNNIPDTLRMGAFRTGTGNYIQLLEPDASLAELKGYGHVVASVGSAAGDMVVTAYAALPAYVESDPEVIQRFTNAIYKAQLWLSQHSAEEAAEAAAPSFPSLDKIILQKSIERYRSLGVWNCSPLLSRESYERFQSAAKGAGEIAAAIPYESAVVTSFASQAIETVTYVRNDEQPKKKTLFNLFSR</sequence>
<evidence type="ECO:0000256" key="1">
    <source>
        <dbReference type="ARBA" id="ARBA00003469"/>
    </source>
</evidence>
<comment type="caution">
    <text evidence="13">The sequence shown here is derived from an EMBL/GenBank/DDBJ whole genome shotgun (WGS) entry which is preliminary data.</text>
</comment>
<evidence type="ECO:0000313" key="13">
    <source>
        <dbReference type="EMBL" id="TEB12731.1"/>
    </source>
</evidence>
<evidence type="ECO:0000256" key="9">
    <source>
        <dbReference type="ARBA" id="ARBA00023004"/>
    </source>
</evidence>
<accession>A0A4Y7RV29</accession>
<evidence type="ECO:0000256" key="10">
    <source>
        <dbReference type="ARBA" id="ARBA00033171"/>
    </source>
</evidence>
<keyword evidence="5" id="KW-0808">Transferase</keyword>
<proteinExistence type="inferred from homology"/>
<dbReference type="PANTHER" id="PTHR31528">
    <property type="entry name" value="4-AMINO-5-HYDROXYMETHYL-2-METHYLPYRIMIDINE PHOSPHATE SYNTHASE THI11-RELATED"/>
    <property type="match status" value="1"/>
</dbReference>
<evidence type="ECO:0000256" key="2">
    <source>
        <dbReference type="ARBA" id="ARBA00004948"/>
    </source>
</evidence>
<dbReference type="Pfam" id="PF09084">
    <property type="entry name" value="NMT1"/>
    <property type="match status" value="1"/>
</dbReference>
<keyword evidence="7" id="KW-0663">Pyridoxal phosphate</keyword>
<dbReference type="InterPro" id="IPR027939">
    <property type="entry name" value="NMT1/THI5"/>
</dbReference>
<keyword evidence="8" id="KW-0784">Thiamine biosynthesis</keyword>
<evidence type="ECO:0000259" key="12">
    <source>
        <dbReference type="Pfam" id="PF09084"/>
    </source>
</evidence>
<reference evidence="13 14" key="1">
    <citation type="journal article" date="2018" name="Environ. Microbiol.">
        <title>Novel energy conservation strategies and behaviour of Pelotomaculum schinkii driving syntrophic propionate catabolism.</title>
        <authorList>
            <person name="Hidalgo-Ahumada C.A.P."/>
            <person name="Nobu M.K."/>
            <person name="Narihiro T."/>
            <person name="Tamaki H."/>
            <person name="Liu W.T."/>
            <person name="Kamagata Y."/>
            <person name="Stams A.J.M."/>
            <person name="Imachi H."/>
            <person name="Sousa D.Z."/>
        </authorList>
    </citation>
    <scope>NUCLEOTIDE SEQUENCE [LARGE SCALE GENOMIC DNA]</scope>
    <source>
        <strain evidence="13 14">MGP</strain>
    </source>
</reference>
<dbReference type="OrthoDB" id="9802202at2"/>
<dbReference type="Proteomes" id="UP000297597">
    <property type="component" value="Unassembled WGS sequence"/>
</dbReference>
<keyword evidence="14" id="KW-1185">Reference proteome</keyword>
<dbReference type="EMBL" id="QFFZ01000005">
    <property type="protein sequence ID" value="TEB12731.1"/>
    <property type="molecule type" value="Genomic_DNA"/>
</dbReference>
<comment type="similarity">
    <text evidence="3">Belongs to the NMT1/THI5 family.</text>
</comment>
<dbReference type="AlphaFoldDB" id="A0A4Y7RV29"/>
<evidence type="ECO:0000256" key="3">
    <source>
        <dbReference type="ARBA" id="ARBA00009406"/>
    </source>
</evidence>
<evidence type="ECO:0000313" key="14">
    <source>
        <dbReference type="Proteomes" id="UP000297597"/>
    </source>
</evidence>
<dbReference type="GO" id="GO:0046872">
    <property type="term" value="F:metal ion binding"/>
    <property type="evidence" value="ECO:0007669"/>
    <property type="project" value="UniProtKB-KW"/>
</dbReference>
<dbReference type="RefSeq" id="WP_134212586.1">
    <property type="nucleotide sequence ID" value="NZ_QFFZ01000005.1"/>
</dbReference>
<organism evidence="13 14">
    <name type="scientific">Pelotomaculum propionicicum</name>
    <dbReference type="NCBI Taxonomy" id="258475"/>
    <lineage>
        <taxon>Bacteria</taxon>
        <taxon>Bacillati</taxon>
        <taxon>Bacillota</taxon>
        <taxon>Clostridia</taxon>
        <taxon>Eubacteriales</taxon>
        <taxon>Desulfotomaculaceae</taxon>
        <taxon>Pelotomaculum</taxon>
    </lineage>
</organism>
<evidence type="ECO:0000256" key="6">
    <source>
        <dbReference type="ARBA" id="ARBA00022723"/>
    </source>
</evidence>
<evidence type="ECO:0000256" key="11">
    <source>
        <dbReference type="ARBA" id="ARBA00048179"/>
    </source>
</evidence>
<comment type="function">
    <text evidence="1">Responsible for the formation of the pyrimidine heterocycle in the thiamine biosynthesis pathway. Catalyzes the formation of hydroxymethylpyrimidine phosphate (HMP-P) from histidine and pyridoxal phosphate (PLP). The protein uses PLP and the active site histidine to form HMP-P, generating an inactive enzyme. The enzyme can only undergo a single turnover, which suggests it is a suicide enzyme.</text>
</comment>
<gene>
    <name evidence="13" type="ORF">Pmgp_00706</name>
</gene>
<comment type="catalytic activity">
    <reaction evidence="11">
        <text>N(6)-(pyridoxal phosphate)-L-lysyl-[4-amino-5-hydroxymethyl-2-methylpyrimidine phosphate synthase] + L-histidyl-[4-amino-5-hydroxymethyl-2-methylpyrimidine phosphate synthase] + 2 Fe(3+) + 4 H2O = L-lysyl-[4-amino-5-hydroxymethyl-2-methylpyrimidine phosphate synthase] + (2S)-2-amino-5-hydroxy-4-oxopentanoyl-[4-amino-5-hydroxymethyl-2-methylpyrimidine phosphate synthase] + 4-amino-2-methyl-5-(phosphooxymethyl)pyrimidine + 3-oxopropanoate + 2 Fe(2+) + 2 H(+)</text>
        <dbReference type="Rhea" id="RHEA:65756"/>
        <dbReference type="Rhea" id="RHEA-COMP:16892"/>
        <dbReference type="Rhea" id="RHEA-COMP:16893"/>
        <dbReference type="Rhea" id="RHEA-COMP:16894"/>
        <dbReference type="Rhea" id="RHEA-COMP:16895"/>
        <dbReference type="ChEBI" id="CHEBI:15377"/>
        <dbReference type="ChEBI" id="CHEBI:15378"/>
        <dbReference type="ChEBI" id="CHEBI:29033"/>
        <dbReference type="ChEBI" id="CHEBI:29034"/>
        <dbReference type="ChEBI" id="CHEBI:29969"/>
        <dbReference type="ChEBI" id="CHEBI:29979"/>
        <dbReference type="ChEBI" id="CHEBI:33190"/>
        <dbReference type="ChEBI" id="CHEBI:58354"/>
        <dbReference type="ChEBI" id="CHEBI:143915"/>
        <dbReference type="ChEBI" id="CHEBI:157692"/>
    </reaction>
    <physiologicalReaction direction="left-to-right" evidence="11">
        <dbReference type="Rhea" id="RHEA:65757"/>
    </physiologicalReaction>
</comment>
<dbReference type="PANTHER" id="PTHR31528:SF1">
    <property type="entry name" value="4-AMINO-5-HYDROXYMETHYL-2-METHYLPYRIMIDINE PHOSPHATE SYNTHASE THI11-RELATED"/>
    <property type="match status" value="1"/>
</dbReference>
<comment type="pathway">
    <text evidence="2">Cofactor biosynthesis; thiamine diphosphate biosynthesis.</text>
</comment>